<dbReference type="AlphaFoldDB" id="A0AA46AHJ4"/>
<sequence>MINQVKFAMMLIVRCAMGERSFPHEEFVAVTGITQYRVVEKYLSKRNDVYRLACEENHNQEKKHIVVKYYSLSTLHLLPQEVKTLEFLYWQGVSVPNLYRAGSNLLVMEHIIGPTLLELIETAEHDSKHQQFNRYQVRKQLIFELLPWMEKAYAALDAVYGEPVILGEVHLRHFIAGKRLTGVDFKSCTAGRKEADLATLMAYILHYNPAWSLWKRQLTQELREAAIQLLRLDERILGQYLEEKISKLIHRRHHQQEQLFLG</sequence>
<comment type="caution">
    <text evidence="1">The sequence shown here is derived from an EMBL/GenBank/DDBJ whole genome shotgun (WGS) entry which is preliminary data.</text>
</comment>
<dbReference type="InterPro" id="IPR011009">
    <property type="entry name" value="Kinase-like_dom_sf"/>
</dbReference>
<dbReference type="Proteomes" id="UP001158066">
    <property type="component" value="Unassembled WGS sequence"/>
</dbReference>
<accession>A0AA46AHJ4</accession>
<dbReference type="EMBL" id="FXUF01000001">
    <property type="protein sequence ID" value="SMP40115.1"/>
    <property type="molecule type" value="Genomic_DNA"/>
</dbReference>
<name>A0AA46AHJ4_9CLOT</name>
<gene>
    <name evidence="1" type="ORF">SAMN06296020_101329</name>
</gene>
<proteinExistence type="predicted"/>
<reference evidence="1" key="1">
    <citation type="submission" date="2017-05" db="EMBL/GenBank/DDBJ databases">
        <authorList>
            <person name="Varghese N."/>
            <person name="Submissions S."/>
        </authorList>
    </citation>
    <scope>NUCLEOTIDE SEQUENCE</scope>
    <source>
        <strain evidence="1">Su22</strain>
    </source>
</reference>
<dbReference type="SUPFAM" id="SSF56112">
    <property type="entry name" value="Protein kinase-like (PK-like)"/>
    <property type="match status" value="1"/>
</dbReference>
<evidence type="ECO:0000313" key="2">
    <source>
        <dbReference type="Proteomes" id="UP001158066"/>
    </source>
</evidence>
<evidence type="ECO:0000313" key="1">
    <source>
        <dbReference type="EMBL" id="SMP40115.1"/>
    </source>
</evidence>
<protein>
    <submittedName>
        <fullName evidence="1">Uncharacterized protein</fullName>
    </submittedName>
</protein>
<keyword evidence="2" id="KW-1185">Reference proteome</keyword>
<organism evidence="1 2">
    <name type="scientific">Anoxynatronum buryatiense</name>
    <dbReference type="NCBI Taxonomy" id="489973"/>
    <lineage>
        <taxon>Bacteria</taxon>
        <taxon>Bacillati</taxon>
        <taxon>Bacillota</taxon>
        <taxon>Clostridia</taxon>
        <taxon>Eubacteriales</taxon>
        <taxon>Clostridiaceae</taxon>
        <taxon>Anoxynatronum</taxon>
    </lineage>
</organism>